<dbReference type="EMBL" id="CP090569">
    <property type="protein sequence ID" value="USF86255.1"/>
    <property type="molecule type" value="Genomic_DNA"/>
</dbReference>
<reference evidence="1" key="1">
    <citation type="journal article" date="2022" name="Mol. Ecol. Resour.">
        <title>The complete and closed genome of the facultative generalist Candidatus Endoriftia persephone from deep-sea hydrothermal vents.</title>
        <authorList>
            <person name="de Oliveira A.L."/>
            <person name="Srivastava A."/>
            <person name="Espada-Hinojosa S."/>
            <person name="Bright M."/>
        </authorList>
    </citation>
    <scope>NUCLEOTIDE SEQUENCE</scope>
    <source>
        <strain evidence="1">Tica-EPR-9o50.N</strain>
    </source>
</reference>
<dbReference type="AlphaFoldDB" id="A0A9J6ZUD7"/>
<proteinExistence type="predicted"/>
<accession>A0A9J6ZUD7</accession>
<evidence type="ECO:0000313" key="1">
    <source>
        <dbReference type="EMBL" id="USF86255.1"/>
    </source>
</evidence>
<dbReference type="RefSeq" id="WP_040818641.1">
    <property type="nucleotide sequence ID" value="NZ_CP090569.1"/>
</dbReference>
<gene>
    <name evidence="1" type="ORF">L0Y14_08840</name>
</gene>
<protein>
    <recommendedName>
        <fullName evidence="3">PEP-CTERM protein-sorting domain-containing protein</fullName>
    </recommendedName>
</protein>
<sequence length="306" mass="34273">MEKDGNHGVSAKTRFFSIVALLCALLYLPQAGAARIEVIKDQIEIDTRAQLFYWVDGARTDLIAEDTDRYRGSIHALQEAGVDEFELGSWTEYHYTNPMTYNGIEYVVPGMSPGPHLGADRNSRATVEYYFDRINPSIELIYEISGWSYNQDPYLDAVSGYYDWWSEGSIKLDWTFQVTGEDASLDVWSRIFDFFPDVYSEFSLYDLTLGSHVSGGISGGGSWYDNRLRGSYDLQEGHTYALSSYSHVGSDGQDPDPDAIVNLYFNNADIVYVAEPSSLSLMLLGMVGMVWSAVRQQRLGAGHSPS</sequence>
<dbReference type="KEGG" id="eps:L0Y14_08840"/>
<dbReference type="Proteomes" id="UP001056649">
    <property type="component" value="Chromosome"/>
</dbReference>
<evidence type="ECO:0008006" key="3">
    <source>
        <dbReference type="Google" id="ProtNLM"/>
    </source>
</evidence>
<name>A0A9J6ZUD7_9GAMM</name>
<evidence type="ECO:0000313" key="2">
    <source>
        <dbReference type="Proteomes" id="UP001056649"/>
    </source>
</evidence>
<keyword evidence="2" id="KW-1185">Reference proteome</keyword>
<organism evidence="1 2">
    <name type="scientific">Candidatus Endoriftia persephonae</name>
    <dbReference type="NCBI Taxonomy" id="393765"/>
    <lineage>
        <taxon>Bacteria</taxon>
        <taxon>Pseudomonadati</taxon>
        <taxon>Pseudomonadota</taxon>
        <taxon>Gammaproteobacteria</taxon>
        <taxon>Chromatiales</taxon>
        <taxon>Sedimenticolaceae</taxon>
        <taxon>Candidatus Endoriftia</taxon>
    </lineage>
</organism>